<evidence type="ECO:0000313" key="2">
    <source>
        <dbReference type="EMBL" id="MDQ0995873.1"/>
    </source>
</evidence>
<organism evidence="2 3">
    <name type="scientific">Phyllobacterium ifriqiyense</name>
    <dbReference type="NCBI Taxonomy" id="314238"/>
    <lineage>
        <taxon>Bacteria</taxon>
        <taxon>Pseudomonadati</taxon>
        <taxon>Pseudomonadota</taxon>
        <taxon>Alphaproteobacteria</taxon>
        <taxon>Hyphomicrobiales</taxon>
        <taxon>Phyllobacteriaceae</taxon>
        <taxon>Phyllobacterium</taxon>
    </lineage>
</organism>
<dbReference type="InterPro" id="IPR025419">
    <property type="entry name" value="DUF4142"/>
</dbReference>
<dbReference type="Proteomes" id="UP001237780">
    <property type="component" value="Unassembled WGS sequence"/>
</dbReference>
<dbReference type="RefSeq" id="WP_307277741.1">
    <property type="nucleotide sequence ID" value="NZ_JAUSZT010000002.1"/>
</dbReference>
<reference evidence="2 3" key="1">
    <citation type="submission" date="2023-07" db="EMBL/GenBank/DDBJ databases">
        <title>Comparative genomics of wheat-associated soil bacteria to identify genetic determinants of phenazine resistance.</title>
        <authorList>
            <person name="Mouncey N."/>
        </authorList>
    </citation>
    <scope>NUCLEOTIDE SEQUENCE [LARGE SCALE GENOMIC DNA]</scope>
    <source>
        <strain evidence="2 3">W4I11</strain>
    </source>
</reference>
<comment type="caution">
    <text evidence="2">The sequence shown here is derived from an EMBL/GenBank/DDBJ whole genome shotgun (WGS) entry which is preliminary data.</text>
</comment>
<accession>A0ABU0S822</accession>
<dbReference type="EMBL" id="JAUSZT010000002">
    <property type="protein sequence ID" value="MDQ0995873.1"/>
    <property type="molecule type" value="Genomic_DNA"/>
</dbReference>
<name>A0ABU0S822_9HYPH</name>
<gene>
    <name evidence="2" type="ORF">QFZ34_001050</name>
</gene>
<sequence length="180" mass="19444">MERSLAATVSSSHTLEETMKHLLILTAAANLLLTTSGFAAEITKPAEFAKMATVSNMFEIQSSELALKQSGNAAVKKFAEHMISDHSKAGEKMMPAAKADKVEVPTKLDAEHQAKLDALEAADKSSFDKMYKAEQLKAHETAVSLFSVYAANGEAGELKKFATQTLPTLTEHLTDVKTMN</sequence>
<evidence type="ECO:0000259" key="1">
    <source>
        <dbReference type="Pfam" id="PF13628"/>
    </source>
</evidence>
<evidence type="ECO:0000313" key="3">
    <source>
        <dbReference type="Proteomes" id="UP001237780"/>
    </source>
</evidence>
<keyword evidence="3" id="KW-1185">Reference proteome</keyword>
<protein>
    <submittedName>
        <fullName evidence="2">Membrane protein</fullName>
    </submittedName>
</protein>
<feature type="domain" description="DUF4142" evidence="1">
    <location>
        <begin position="46"/>
        <end position="179"/>
    </location>
</feature>
<dbReference type="Gene3D" id="1.20.1260.10">
    <property type="match status" value="1"/>
</dbReference>
<dbReference type="Pfam" id="PF13628">
    <property type="entry name" value="DUF4142"/>
    <property type="match status" value="1"/>
</dbReference>
<dbReference type="InterPro" id="IPR012347">
    <property type="entry name" value="Ferritin-like"/>
</dbReference>
<proteinExistence type="predicted"/>
<dbReference type="PANTHER" id="PTHR38593:SF1">
    <property type="entry name" value="BLR2558 PROTEIN"/>
    <property type="match status" value="1"/>
</dbReference>
<dbReference type="PANTHER" id="PTHR38593">
    <property type="entry name" value="BLR2558 PROTEIN"/>
    <property type="match status" value="1"/>
</dbReference>